<sequence>MSSGQPTGGHGESKSDLENKGAQCNPNNPSFQGHQTGYPGTGTKSDLNNHSDQLNSNNERFQPAKK</sequence>
<gene>
    <name evidence="2" type="ORF">DPMN_113443</name>
</gene>
<protein>
    <submittedName>
        <fullName evidence="2">Uncharacterized protein</fullName>
    </submittedName>
</protein>
<feature type="region of interest" description="Disordered" evidence="1">
    <location>
        <begin position="1"/>
        <end position="66"/>
    </location>
</feature>
<name>A0A9D4QRK0_DREPO</name>
<evidence type="ECO:0000313" key="3">
    <source>
        <dbReference type="Proteomes" id="UP000828390"/>
    </source>
</evidence>
<organism evidence="2 3">
    <name type="scientific">Dreissena polymorpha</name>
    <name type="common">Zebra mussel</name>
    <name type="synonym">Mytilus polymorpha</name>
    <dbReference type="NCBI Taxonomy" id="45954"/>
    <lineage>
        <taxon>Eukaryota</taxon>
        <taxon>Metazoa</taxon>
        <taxon>Spiralia</taxon>
        <taxon>Lophotrochozoa</taxon>
        <taxon>Mollusca</taxon>
        <taxon>Bivalvia</taxon>
        <taxon>Autobranchia</taxon>
        <taxon>Heteroconchia</taxon>
        <taxon>Euheterodonta</taxon>
        <taxon>Imparidentia</taxon>
        <taxon>Neoheterodontei</taxon>
        <taxon>Myida</taxon>
        <taxon>Dreissenoidea</taxon>
        <taxon>Dreissenidae</taxon>
        <taxon>Dreissena</taxon>
    </lineage>
</organism>
<reference evidence="2" key="1">
    <citation type="journal article" date="2019" name="bioRxiv">
        <title>The Genome of the Zebra Mussel, Dreissena polymorpha: A Resource for Invasive Species Research.</title>
        <authorList>
            <person name="McCartney M.A."/>
            <person name="Auch B."/>
            <person name="Kono T."/>
            <person name="Mallez S."/>
            <person name="Zhang Y."/>
            <person name="Obille A."/>
            <person name="Becker A."/>
            <person name="Abrahante J.E."/>
            <person name="Garbe J."/>
            <person name="Badalamenti J.P."/>
            <person name="Herman A."/>
            <person name="Mangelson H."/>
            <person name="Liachko I."/>
            <person name="Sullivan S."/>
            <person name="Sone E.D."/>
            <person name="Koren S."/>
            <person name="Silverstein K.A.T."/>
            <person name="Beckman K.B."/>
            <person name="Gohl D.M."/>
        </authorList>
    </citation>
    <scope>NUCLEOTIDE SEQUENCE</scope>
    <source>
        <strain evidence="2">Duluth1</strain>
        <tissue evidence="2">Whole animal</tissue>
    </source>
</reference>
<evidence type="ECO:0000256" key="1">
    <source>
        <dbReference type="SAM" id="MobiDB-lite"/>
    </source>
</evidence>
<proteinExistence type="predicted"/>
<dbReference type="Proteomes" id="UP000828390">
    <property type="component" value="Unassembled WGS sequence"/>
</dbReference>
<dbReference type="EMBL" id="JAIWYP010000004">
    <property type="protein sequence ID" value="KAH3840002.1"/>
    <property type="molecule type" value="Genomic_DNA"/>
</dbReference>
<feature type="compositionally biased region" description="Polar residues" evidence="1">
    <location>
        <begin position="42"/>
        <end position="60"/>
    </location>
</feature>
<comment type="caution">
    <text evidence="2">The sequence shown here is derived from an EMBL/GenBank/DDBJ whole genome shotgun (WGS) entry which is preliminary data.</text>
</comment>
<reference evidence="2" key="2">
    <citation type="submission" date="2020-11" db="EMBL/GenBank/DDBJ databases">
        <authorList>
            <person name="McCartney M.A."/>
            <person name="Auch B."/>
            <person name="Kono T."/>
            <person name="Mallez S."/>
            <person name="Becker A."/>
            <person name="Gohl D.M."/>
            <person name="Silverstein K.A.T."/>
            <person name="Koren S."/>
            <person name="Bechman K.B."/>
            <person name="Herman A."/>
            <person name="Abrahante J.E."/>
            <person name="Garbe J."/>
        </authorList>
    </citation>
    <scope>NUCLEOTIDE SEQUENCE</scope>
    <source>
        <strain evidence="2">Duluth1</strain>
        <tissue evidence="2">Whole animal</tissue>
    </source>
</reference>
<keyword evidence="3" id="KW-1185">Reference proteome</keyword>
<dbReference type="AlphaFoldDB" id="A0A9D4QRK0"/>
<feature type="compositionally biased region" description="Gly residues" evidence="1">
    <location>
        <begin position="1"/>
        <end position="10"/>
    </location>
</feature>
<feature type="compositionally biased region" description="Polar residues" evidence="1">
    <location>
        <begin position="22"/>
        <end position="35"/>
    </location>
</feature>
<accession>A0A9D4QRK0</accession>
<evidence type="ECO:0000313" key="2">
    <source>
        <dbReference type="EMBL" id="KAH3840002.1"/>
    </source>
</evidence>